<protein>
    <recommendedName>
        <fullName evidence="4">DUF2934 domain-containing protein</fullName>
    </recommendedName>
</protein>
<dbReference type="AlphaFoldDB" id="A0A1E5XHU0"/>
<dbReference type="RefSeq" id="WP_069912630.1">
    <property type="nucleotide sequence ID" value="NZ_LAJE02000401.1"/>
</dbReference>
<proteinExistence type="predicted"/>
<reference evidence="2 3" key="1">
    <citation type="journal article" date="2015" name="Genome Announc.">
        <title>Genome Assemblies of Three Soil-Associated Devosia species: D. insulae, D. limi, and D. soli.</title>
        <authorList>
            <person name="Hassan Y.I."/>
            <person name="Lepp D."/>
            <person name="Zhou T."/>
        </authorList>
    </citation>
    <scope>NUCLEOTIDE SEQUENCE [LARGE SCALE GENOMIC DNA]</scope>
    <source>
        <strain evidence="2 3">DS-56</strain>
    </source>
</reference>
<evidence type="ECO:0000313" key="3">
    <source>
        <dbReference type="Proteomes" id="UP000095463"/>
    </source>
</evidence>
<dbReference type="InterPro" id="IPR021327">
    <property type="entry name" value="DUF2934"/>
</dbReference>
<name>A0A1E5XHU0_9HYPH</name>
<evidence type="ECO:0000256" key="1">
    <source>
        <dbReference type="SAM" id="MobiDB-lite"/>
    </source>
</evidence>
<dbReference type="Proteomes" id="UP000095463">
    <property type="component" value="Unassembled WGS sequence"/>
</dbReference>
<keyword evidence="3" id="KW-1185">Reference proteome</keyword>
<evidence type="ECO:0008006" key="4">
    <source>
        <dbReference type="Google" id="ProtNLM"/>
    </source>
</evidence>
<feature type="region of interest" description="Disordered" evidence="1">
    <location>
        <begin position="1"/>
        <end position="63"/>
    </location>
</feature>
<comment type="caution">
    <text evidence="2">The sequence shown here is derived from an EMBL/GenBank/DDBJ whole genome shotgun (WGS) entry which is preliminary data.</text>
</comment>
<organism evidence="2 3">
    <name type="scientific">Devosia insulae DS-56</name>
    <dbReference type="NCBI Taxonomy" id="1116389"/>
    <lineage>
        <taxon>Bacteria</taxon>
        <taxon>Pseudomonadati</taxon>
        <taxon>Pseudomonadota</taxon>
        <taxon>Alphaproteobacteria</taxon>
        <taxon>Hyphomicrobiales</taxon>
        <taxon>Devosiaceae</taxon>
        <taxon>Devosia</taxon>
    </lineage>
</organism>
<sequence length="209" mass="23025">MGLRANQVRRPLSCGHRSLTGSPQLFGPRQIVSEHQRRSSRNDLPQDPTQRQPKGDHNRRLSLGLDPDQFAAAAGITVEELRDYENTGPDHEFSPMIAGRVGEALERLEAVLPNSEAAGIRQLTETDVAAVGTHQADPSVEQSIRDTAYHLWESDGRPEGRDEEYWHRARAAWLGQQGLDAGFEEALTEPDPDTLDGAVDPTAGLHRPS</sequence>
<accession>A0A1E5XHU0</accession>
<evidence type="ECO:0000313" key="2">
    <source>
        <dbReference type="EMBL" id="OEO28054.1"/>
    </source>
</evidence>
<gene>
    <name evidence="2" type="ORF">VW23_006570</name>
</gene>
<feature type="region of interest" description="Disordered" evidence="1">
    <location>
        <begin position="181"/>
        <end position="209"/>
    </location>
</feature>
<feature type="compositionally biased region" description="Acidic residues" evidence="1">
    <location>
        <begin position="182"/>
        <end position="194"/>
    </location>
</feature>
<dbReference type="EMBL" id="LAJE02000401">
    <property type="protein sequence ID" value="OEO28054.1"/>
    <property type="molecule type" value="Genomic_DNA"/>
</dbReference>
<feature type="compositionally biased region" description="Basic and acidic residues" evidence="1">
    <location>
        <begin position="32"/>
        <end position="41"/>
    </location>
</feature>
<dbReference type="Pfam" id="PF11154">
    <property type="entry name" value="DUF2934"/>
    <property type="match status" value="1"/>
</dbReference>